<dbReference type="Proteomes" id="UP000482634">
    <property type="component" value="Unassembled WGS sequence"/>
</dbReference>
<sequence>MASTLALERVIGASVDSTVGAAFKVLDARIRQLAQLSDKRTAELDTVGSHWG</sequence>
<gene>
    <name evidence="1" type="ORF">G3436_03955</name>
</gene>
<dbReference type="AlphaFoldDB" id="A0A6B3NUH0"/>
<organism evidence="1 2">
    <name type="scientific">Pseudomonas brassicae</name>
    <dbReference type="NCBI Taxonomy" id="2708063"/>
    <lineage>
        <taxon>Bacteria</taxon>
        <taxon>Pseudomonadati</taxon>
        <taxon>Pseudomonadota</taxon>
        <taxon>Gammaproteobacteria</taxon>
        <taxon>Pseudomonadales</taxon>
        <taxon>Pseudomonadaceae</taxon>
        <taxon>Pseudomonas</taxon>
    </lineage>
</organism>
<comment type="caution">
    <text evidence="1">The sequence shown here is derived from an EMBL/GenBank/DDBJ whole genome shotgun (WGS) entry which is preliminary data.</text>
</comment>
<protein>
    <submittedName>
        <fullName evidence="1">Uncharacterized protein</fullName>
    </submittedName>
</protein>
<dbReference type="EMBL" id="JAAHBU010000042">
    <property type="protein sequence ID" value="NER63197.1"/>
    <property type="molecule type" value="Genomic_DNA"/>
</dbReference>
<evidence type="ECO:0000313" key="2">
    <source>
        <dbReference type="Proteomes" id="UP000482634"/>
    </source>
</evidence>
<reference evidence="1 2" key="1">
    <citation type="submission" date="2020-02" db="EMBL/GenBank/DDBJ databases">
        <title>Broccoli isolated Pseudomonas sp.</title>
        <authorList>
            <person name="Fujikawa T."/>
            <person name="Sawada H."/>
        </authorList>
    </citation>
    <scope>NUCLEOTIDE SEQUENCE [LARGE SCALE GENOMIC DNA]</scope>
    <source>
        <strain evidence="1 2">MAFF212427</strain>
    </source>
</reference>
<name>A0A6B3NUH0_9PSED</name>
<evidence type="ECO:0000313" key="1">
    <source>
        <dbReference type="EMBL" id="NER63197.1"/>
    </source>
</evidence>
<proteinExistence type="predicted"/>
<accession>A0A6B3NUH0</accession>
<dbReference type="RefSeq" id="WP_163941542.1">
    <property type="nucleotide sequence ID" value="NZ_JAAHBU010000042.1"/>
</dbReference>
<keyword evidence="2" id="KW-1185">Reference proteome</keyword>